<keyword evidence="2" id="KW-1185">Reference proteome</keyword>
<sequence>MWLDEGVAKSARKSFPDPQTQQSTPAEEPDSDAEGLEEESSNRTKIAWRYEKMKKFETTVSGNNSGASSTFHHTFNLTNTIPPAVLSTARSSKRLIQIPPIDGHSNEASTSSRPYVGFKNLLDKIYAILKERGALASGMDGDSRTDEAKVQQGQRKAVRIVLHEFGSLDWGEHVSVTHIHRFLHSLRSLIRDSTASVFISLPTHLVHEAPVTWSQKGKSPAYEPLLTPEGWLKSLGWASDACVEFQGFAGDPSLNVAFPHNHGLVQIHSLPTMHTLLPPAQKHSSLLGLGPGSTGQNNLAFKLKRKRLIIETLHLGVEGGVGERRTEPTSTGGPVDVRKINRDAAAHDHSHDHHSHDHHHHAAEGVDKPAGEASVRFAALNISMEDNVSTENSSIADATTPLKKERKKVSFIRHDKPELYEF</sequence>
<comment type="caution">
    <text evidence="1">The sequence shown here is derived from an EMBL/GenBank/DDBJ whole genome shotgun (WGS) entry which is preliminary data.</text>
</comment>
<proteinExistence type="predicted"/>
<accession>A0ACC2V0W6</accession>
<protein>
    <submittedName>
        <fullName evidence="1">Uncharacterized protein</fullName>
    </submittedName>
</protein>
<reference evidence="1" key="1">
    <citation type="submission" date="2023-04" db="EMBL/GenBank/DDBJ databases">
        <title>Draft Genome sequencing of Naganishia species isolated from polar environments using Oxford Nanopore Technology.</title>
        <authorList>
            <person name="Leo P."/>
            <person name="Venkateswaran K."/>
        </authorList>
    </citation>
    <scope>NUCLEOTIDE SEQUENCE</scope>
    <source>
        <strain evidence="1">MNA-CCFEE 5262</strain>
    </source>
</reference>
<evidence type="ECO:0000313" key="1">
    <source>
        <dbReference type="EMBL" id="KAJ9092979.1"/>
    </source>
</evidence>
<dbReference type="EMBL" id="JASBWS010000162">
    <property type="protein sequence ID" value="KAJ9092979.1"/>
    <property type="molecule type" value="Genomic_DNA"/>
</dbReference>
<dbReference type="Proteomes" id="UP001230649">
    <property type="component" value="Unassembled WGS sequence"/>
</dbReference>
<evidence type="ECO:0000313" key="2">
    <source>
        <dbReference type="Proteomes" id="UP001230649"/>
    </source>
</evidence>
<organism evidence="1 2">
    <name type="scientific">Naganishia adeliensis</name>
    <dbReference type="NCBI Taxonomy" id="92952"/>
    <lineage>
        <taxon>Eukaryota</taxon>
        <taxon>Fungi</taxon>
        <taxon>Dikarya</taxon>
        <taxon>Basidiomycota</taxon>
        <taxon>Agaricomycotina</taxon>
        <taxon>Tremellomycetes</taxon>
        <taxon>Filobasidiales</taxon>
        <taxon>Filobasidiaceae</taxon>
        <taxon>Naganishia</taxon>
    </lineage>
</organism>
<gene>
    <name evidence="1" type="ORF">QFC20_007222</name>
</gene>
<name>A0ACC2V0W6_9TREE</name>